<reference evidence="3 4" key="1">
    <citation type="submission" date="2020-07" db="EMBL/GenBank/DDBJ databases">
        <title>Comparative genomics of pyrophilous fungi reveals a link between fire events and developmental genes.</title>
        <authorList>
            <consortium name="DOE Joint Genome Institute"/>
            <person name="Steindorff A.S."/>
            <person name="Carver A."/>
            <person name="Calhoun S."/>
            <person name="Stillman K."/>
            <person name="Liu H."/>
            <person name="Lipzen A."/>
            <person name="Pangilinan J."/>
            <person name="Labutti K."/>
            <person name="Bruns T.D."/>
            <person name="Grigoriev I.V."/>
        </authorList>
    </citation>
    <scope>NUCLEOTIDE SEQUENCE [LARGE SCALE GENOMIC DNA]</scope>
    <source>
        <strain evidence="3 4">CBS 144469</strain>
    </source>
</reference>
<evidence type="ECO:0000256" key="1">
    <source>
        <dbReference type="SAM" id="MobiDB-lite"/>
    </source>
</evidence>
<accession>A0A8H6HG83</accession>
<gene>
    <name evidence="3" type="ORF">DFP72DRAFT_856012</name>
</gene>
<comment type="caution">
    <text evidence="3">The sequence shown here is derived from an EMBL/GenBank/DDBJ whole genome shotgun (WGS) entry which is preliminary data.</text>
</comment>
<dbReference type="EMBL" id="JACGCI010000099">
    <property type="protein sequence ID" value="KAF6745825.1"/>
    <property type="molecule type" value="Genomic_DNA"/>
</dbReference>
<keyword evidence="4" id="KW-1185">Reference proteome</keyword>
<protein>
    <submittedName>
        <fullName evidence="3">Uncharacterized protein</fullName>
    </submittedName>
</protein>
<feature type="region of interest" description="Disordered" evidence="1">
    <location>
        <begin position="1"/>
        <end position="41"/>
    </location>
</feature>
<feature type="compositionally biased region" description="Polar residues" evidence="1">
    <location>
        <begin position="325"/>
        <end position="334"/>
    </location>
</feature>
<keyword evidence="2" id="KW-0472">Membrane</keyword>
<dbReference type="Proteomes" id="UP000521943">
    <property type="component" value="Unassembled WGS sequence"/>
</dbReference>
<feature type="region of interest" description="Disordered" evidence="1">
    <location>
        <begin position="313"/>
        <end position="346"/>
    </location>
</feature>
<evidence type="ECO:0000313" key="3">
    <source>
        <dbReference type="EMBL" id="KAF6745825.1"/>
    </source>
</evidence>
<keyword evidence="2" id="KW-0812">Transmembrane</keyword>
<feature type="compositionally biased region" description="Basic and acidic residues" evidence="1">
    <location>
        <begin position="313"/>
        <end position="324"/>
    </location>
</feature>
<sequence>MTGRRQRRSKRAPPDFQHGNAQARAEADPRLPHQQASESPVDGYMARDAVFACLPQGTVETEKAAWRTVVPCVVVSSIQISEYHRSSYGGIHPPIQSPIHPPIHPLQILLGLYDEKSGLQRNASRFLTGDTPESAPSTQNAADGSISNVANIAACGVSVFFVALVIVLCNRRKAAVVSLGGDEMVQRAVRLCGCRMETIHPHLDPFDVRFLQWTVTSMDTMIHTRKPDAGDGWMRRYEDTTPWPLNLRSTPPTRVRRLRCAIGWERKDVWADTGVWVDVRWTDTTGWIKVGWVLHEWRGGWTGVWVEDGAHTTNDEQLKDERTQDVSSDYQTPNILPVHNPGRTRRSSRHYTARRLFNVEETECLPSPAPARLFASSSVRPL</sequence>
<dbReference type="AlphaFoldDB" id="A0A8H6HG83"/>
<feature type="compositionally biased region" description="Basic residues" evidence="1">
    <location>
        <begin position="1"/>
        <end position="11"/>
    </location>
</feature>
<proteinExistence type="predicted"/>
<name>A0A8H6HG83_9AGAR</name>
<keyword evidence="2" id="KW-1133">Transmembrane helix</keyword>
<evidence type="ECO:0000256" key="2">
    <source>
        <dbReference type="SAM" id="Phobius"/>
    </source>
</evidence>
<organism evidence="3 4">
    <name type="scientific">Ephemerocybe angulata</name>
    <dbReference type="NCBI Taxonomy" id="980116"/>
    <lineage>
        <taxon>Eukaryota</taxon>
        <taxon>Fungi</taxon>
        <taxon>Dikarya</taxon>
        <taxon>Basidiomycota</taxon>
        <taxon>Agaricomycotina</taxon>
        <taxon>Agaricomycetes</taxon>
        <taxon>Agaricomycetidae</taxon>
        <taxon>Agaricales</taxon>
        <taxon>Agaricineae</taxon>
        <taxon>Psathyrellaceae</taxon>
        <taxon>Ephemerocybe</taxon>
    </lineage>
</organism>
<feature type="transmembrane region" description="Helical" evidence="2">
    <location>
        <begin position="149"/>
        <end position="168"/>
    </location>
</feature>
<evidence type="ECO:0000313" key="4">
    <source>
        <dbReference type="Proteomes" id="UP000521943"/>
    </source>
</evidence>